<dbReference type="Proteomes" id="UP000177039">
    <property type="component" value="Unassembled WGS sequence"/>
</dbReference>
<evidence type="ECO:0000313" key="1">
    <source>
        <dbReference type="EMBL" id="OGE00106.1"/>
    </source>
</evidence>
<gene>
    <name evidence="1" type="ORF">A3B54_01755</name>
</gene>
<organism evidence="1 2">
    <name type="scientific">Candidatus Curtissbacteria bacterium RIFCSPLOWO2_01_FULL_42_50</name>
    <dbReference type="NCBI Taxonomy" id="1797730"/>
    <lineage>
        <taxon>Bacteria</taxon>
        <taxon>Candidatus Curtissiibacteriota</taxon>
    </lineage>
</organism>
<evidence type="ECO:0000313" key="2">
    <source>
        <dbReference type="Proteomes" id="UP000177039"/>
    </source>
</evidence>
<comment type="caution">
    <text evidence="1">The sequence shown here is derived from an EMBL/GenBank/DDBJ whole genome shotgun (WGS) entry which is preliminary data.</text>
</comment>
<proteinExistence type="predicted"/>
<dbReference type="AlphaFoldDB" id="A0A1F5H7R1"/>
<reference evidence="1 2" key="1">
    <citation type="journal article" date="2016" name="Nat. Commun.">
        <title>Thousands of microbial genomes shed light on interconnected biogeochemical processes in an aquifer system.</title>
        <authorList>
            <person name="Anantharaman K."/>
            <person name="Brown C.T."/>
            <person name="Hug L.A."/>
            <person name="Sharon I."/>
            <person name="Castelle C.J."/>
            <person name="Probst A.J."/>
            <person name="Thomas B.C."/>
            <person name="Singh A."/>
            <person name="Wilkins M.J."/>
            <person name="Karaoz U."/>
            <person name="Brodie E.L."/>
            <person name="Williams K.H."/>
            <person name="Hubbard S.S."/>
            <person name="Banfield J.F."/>
        </authorList>
    </citation>
    <scope>NUCLEOTIDE SEQUENCE [LARGE SCALE GENOMIC DNA]</scope>
</reference>
<name>A0A1F5H7R1_9BACT</name>
<sequence length="174" mass="20031">MAERELTGSNVPERSENLALVDGEITEFVIYNRITGGVTGYGFGREDCASYRKERSLQDLADSMDSSDFYFKTARKIKGTVLVDGRRVRVESDYFGLSGKYYVDGIMGKVMLEGKERLVVFTSVLYRVAADFVNESEEIKILHSKRWNNEFRQRIVEEVRSRDDFLSLEEEYSS</sequence>
<protein>
    <submittedName>
        <fullName evidence="1">Uncharacterized protein</fullName>
    </submittedName>
</protein>
<accession>A0A1F5H7R1</accession>
<dbReference type="EMBL" id="MFBT01000005">
    <property type="protein sequence ID" value="OGE00106.1"/>
    <property type="molecule type" value="Genomic_DNA"/>
</dbReference>